<dbReference type="InterPro" id="IPR036396">
    <property type="entry name" value="Cyt_P450_sf"/>
</dbReference>
<dbReference type="Gene3D" id="1.10.630.10">
    <property type="entry name" value="Cytochrome P450"/>
    <property type="match status" value="1"/>
</dbReference>
<evidence type="ECO:0000256" key="7">
    <source>
        <dbReference type="RuleBase" id="RU000461"/>
    </source>
</evidence>
<evidence type="ECO:0000256" key="8">
    <source>
        <dbReference type="SAM" id="Phobius"/>
    </source>
</evidence>
<dbReference type="GO" id="GO:0004497">
    <property type="term" value="F:monooxygenase activity"/>
    <property type="evidence" value="ECO:0007669"/>
    <property type="project" value="UniProtKB-KW"/>
</dbReference>
<dbReference type="Proteomes" id="UP000324705">
    <property type="component" value="Chromosome 2B"/>
</dbReference>
<dbReference type="Gramene" id="TRITD2Bv1G003920.1">
    <property type="protein sequence ID" value="TRITD2Bv1G003920.1"/>
    <property type="gene ID" value="TRITD2Bv1G003920"/>
</dbReference>
<keyword evidence="8" id="KW-0472">Membrane</keyword>
<comment type="cofactor">
    <cofactor evidence="6">
        <name>heme</name>
        <dbReference type="ChEBI" id="CHEBI:30413"/>
    </cofactor>
</comment>
<proteinExistence type="inferred from homology"/>
<dbReference type="GO" id="GO:0020037">
    <property type="term" value="F:heme binding"/>
    <property type="evidence" value="ECO:0007669"/>
    <property type="project" value="InterPro"/>
</dbReference>
<dbReference type="InterPro" id="IPR002401">
    <property type="entry name" value="Cyt_P450_E_grp-I"/>
</dbReference>
<dbReference type="PANTHER" id="PTHR47955">
    <property type="entry name" value="CYTOCHROME P450 FAMILY 71 PROTEIN"/>
    <property type="match status" value="1"/>
</dbReference>
<protein>
    <recommendedName>
        <fullName evidence="11">Cytochrome P450</fullName>
    </recommendedName>
</protein>
<dbReference type="InterPro" id="IPR017972">
    <property type="entry name" value="Cyt_P450_CS"/>
</dbReference>
<dbReference type="PRINTS" id="PR00463">
    <property type="entry name" value="EP450I"/>
</dbReference>
<dbReference type="GO" id="GO:0016705">
    <property type="term" value="F:oxidoreductase activity, acting on paired donors, with incorporation or reduction of molecular oxygen"/>
    <property type="evidence" value="ECO:0007669"/>
    <property type="project" value="InterPro"/>
</dbReference>
<keyword evidence="6 7" id="KW-0349">Heme</keyword>
<dbReference type="PANTHER" id="PTHR47955:SF21">
    <property type="entry name" value="OS06G0642300 PROTEIN"/>
    <property type="match status" value="1"/>
</dbReference>
<reference evidence="9 10" key="1">
    <citation type="submission" date="2017-09" db="EMBL/GenBank/DDBJ databases">
        <authorList>
            <consortium name="International Durum Wheat Genome Sequencing Consortium (IDWGSC)"/>
            <person name="Milanesi L."/>
        </authorList>
    </citation>
    <scope>NUCLEOTIDE SEQUENCE [LARGE SCALE GENOMIC DNA]</scope>
    <source>
        <strain evidence="10">cv. Svevo</strain>
    </source>
</reference>
<dbReference type="SUPFAM" id="SSF48264">
    <property type="entry name" value="Cytochrome P450"/>
    <property type="match status" value="1"/>
</dbReference>
<evidence type="ECO:0000256" key="3">
    <source>
        <dbReference type="ARBA" id="ARBA00022723"/>
    </source>
</evidence>
<dbReference type="OMA" id="VICSMVI"/>
<feature type="binding site" description="axial binding residue" evidence="6">
    <location>
        <position position="455"/>
    </location>
    <ligand>
        <name>heme</name>
        <dbReference type="ChEBI" id="CHEBI:30413"/>
    </ligand>
    <ligandPart>
        <name>Fe</name>
        <dbReference type="ChEBI" id="CHEBI:18248"/>
    </ligandPart>
</feature>
<keyword evidence="10" id="KW-1185">Reference proteome</keyword>
<dbReference type="PROSITE" id="PS00086">
    <property type="entry name" value="CYTOCHROME_P450"/>
    <property type="match status" value="1"/>
</dbReference>
<keyword evidence="2 8" id="KW-0812">Transmembrane</keyword>
<evidence type="ECO:0008006" key="11">
    <source>
        <dbReference type="Google" id="ProtNLM"/>
    </source>
</evidence>
<keyword evidence="3 6" id="KW-0479">Metal-binding</keyword>
<evidence type="ECO:0000313" key="9">
    <source>
        <dbReference type="EMBL" id="VAH39953.1"/>
    </source>
</evidence>
<evidence type="ECO:0000256" key="4">
    <source>
        <dbReference type="ARBA" id="ARBA00022989"/>
    </source>
</evidence>
<feature type="transmembrane region" description="Helical" evidence="8">
    <location>
        <begin position="20"/>
        <end position="38"/>
    </location>
</feature>
<keyword evidence="4 8" id="KW-1133">Transmembrane helix</keyword>
<keyword evidence="7" id="KW-0560">Oxidoreductase</keyword>
<keyword evidence="5 6" id="KW-0408">Iron</keyword>
<organism evidence="9 10">
    <name type="scientific">Triticum turgidum subsp. durum</name>
    <name type="common">Durum wheat</name>
    <name type="synonym">Triticum durum</name>
    <dbReference type="NCBI Taxonomy" id="4567"/>
    <lineage>
        <taxon>Eukaryota</taxon>
        <taxon>Viridiplantae</taxon>
        <taxon>Streptophyta</taxon>
        <taxon>Embryophyta</taxon>
        <taxon>Tracheophyta</taxon>
        <taxon>Spermatophyta</taxon>
        <taxon>Magnoliopsida</taxon>
        <taxon>Liliopsida</taxon>
        <taxon>Poales</taxon>
        <taxon>Poaceae</taxon>
        <taxon>BOP clade</taxon>
        <taxon>Pooideae</taxon>
        <taxon>Triticodae</taxon>
        <taxon>Triticeae</taxon>
        <taxon>Triticinae</taxon>
        <taxon>Triticum</taxon>
    </lineage>
</organism>
<evidence type="ECO:0000313" key="10">
    <source>
        <dbReference type="Proteomes" id="UP000324705"/>
    </source>
</evidence>
<accession>A0A9R1PAV2</accession>
<dbReference type="PRINTS" id="PR00385">
    <property type="entry name" value="P450"/>
</dbReference>
<evidence type="ECO:0000256" key="5">
    <source>
        <dbReference type="ARBA" id="ARBA00023004"/>
    </source>
</evidence>
<dbReference type="InterPro" id="IPR001128">
    <property type="entry name" value="Cyt_P450"/>
</dbReference>
<dbReference type="CDD" id="cd11072">
    <property type="entry name" value="CYP71-like"/>
    <property type="match status" value="1"/>
</dbReference>
<evidence type="ECO:0000256" key="6">
    <source>
        <dbReference type="PIRSR" id="PIRSR602401-1"/>
    </source>
</evidence>
<evidence type="ECO:0000256" key="1">
    <source>
        <dbReference type="ARBA" id="ARBA00010617"/>
    </source>
</evidence>
<dbReference type="AlphaFoldDB" id="A0A9R1PAV2"/>
<dbReference type="Pfam" id="PF00067">
    <property type="entry name" value="p450"/>
    <property type="match status" value="1"/>
</dbReference>
<evidence type="ECO:0000256" key="2">
    <source>
        <dbReference type="ARBA" id="ARBA00022692"/>
    </source>
</evidence>
<dbReference type="EMBL" id="LT934114">
    <property type="protein sequence ID" value="VAH39953.1"/>
    <property type="molecule type" value="Genomic_DNA"/>
</dbReference>
<name>A0A9R1PAV2_TRITD</name>
<dbReference type="FunFam" id="1.10.630.10:FF:000064">
    <property type="entry name" value="Cytochrome P450 monooxygenase"/>
    <property type="match status" value="1"/>
</dbReference>
<comment type="similarity">
    <text evidence="1 7">Belongs to the cytochrome P450 family.</text>
</comment>
<sequence>MVRFELGTHPPKTMDASHNPLLALGVLIIPLAYFILAARLRAGPRPPPGPWALPLIGHLHHMMGKLPHHRMRDLARRHGPMMLLRLGDLPIVVASSAEAAREVMRTHDVAFATRPISMIKRLTLVDGSEGLIFAPYGNAWRQLRKICTVELLSARCVQSSRSIREQEVQRLLQEVLTATATPGAAMNLSALLSSYVNDSTVRAIIGSRFKDRETFLRLMGESMELFSRPGLPDLYPSSRLAMLISRKPRLMKHHHHEMMGFMETIIQEHQVPQGAAGDKEEDLVDVLLRIQKEDNSLEFPLTTHTIKAVMADLFVAGSETSATMLQWAMSELMKNPRVMQKVQGEVRRVLNEQGKVMEESLRNIHYLHLVIKETLRLHPALPLLLPRECRSPCQVLGFDVPVGATVLVNAWAIGRDPMHWDKPEEFMPERFEFNTVDFKGGDFEYTPFGAGRRMCPGMTFGLANMELALASILYHFDWELPHGMAAVDLDMAEVVTVTSRRKHDLLVVPVVRTPI</sequence>
<dbReference type="GO" id="GO:0005506">
    <property type="term" value="F:iron ion binding"/>
    <property type="evidence" value="ECO:0007669"/>
    <property type="project" value="InterPro"/>
</dbReference>
<keyword evidence="7" id="KW-0503">Monooxygenase</keyword>
<gene>
    <name evidence="9" type="ORF">TRITD_2Bv1G003920</name>
</gene>